<dbReference type="EMBL" id="MW415019">
    <property type="protein sequence ID" value="QSZ78250.1"/>
    <property type="molecule type" value="Genomic_DNA"/>
</dbReference>
<dbReference type="PANTHER" id="PTHR46552">
    <property type="entry name" value="NADH-UBIQUINONE OXIDOREDUCTASE CHAIN 2"/>
    <property type="match status" value="1"/>
</dbReference>
<keyword evidence="10" id="KW-1278">Translocase</keyword>
<dbReference type="AlphaFoldDB" id="A0A8E5FHP8"/>
<keyword evidence="7" id="KW-0679">Respiratory chain</keyword>
<keyword evidence="8 19" id="KW-0812">Transmembrane</keyword>
<feature type="transmembrane region" description="Helical" evidence="19">
    <location>
        <begin position="188"/>
        <end position="207"/>
    </location>
</feature>
<keyword evidence="15 21" id="KW-0496">Mitochondrion</keyword>
<sequence>MSKYFKINKIKFNNNFTNKLSYMKYLFLLILILSTLLMINSSSWYNAWMMMEINLLSFIPIMLHKSKKNKSSNPMMMYFFVQTSSSSWFIMMLIISNLETNLIKINIIFTVIQLSLLMKLGASPFHWWMPKILPNLSWMNCFILFTWQKIGPLILLESLNVNSMTYLSSILSIYFGAILGMNQTSIKLIMAYSSINHLGWILMSLMIETSMLIIYLIVYSSINLMICLMMNSLNFNNLNNLFKNKSNNVNEMLMMSLFLSLSGMPPLLGFLPKFMLLLMMIKNSLLIETLFFILMSVISLSFYFNPLMSMLFFSKFNLKFNYKNFFFNKTLSSILMINLSLSLFVSSHLMNLL</sequence>
<evidence type="ECO:0000256" key="4">
    <source>
        <dbReference type="ARBA" id="ARBA00012944"/>
    </source>
</evidence>
<feature type="transmembrane region" description="Helical" evidence="19">
    <location>
        <begin position="325"/>
        <end position="345"/>
    </location>
</feature>
<dbReference type="CTD" id="4536"/>
<keyword evidence="9" id="KW-0999">Mitochondrion inner membrane</keyword>
<dbReference type="GO" id="GO:0005743">
    <property type="term" value="C:mitochondrial inner membrane"/>
    <property type="evidence" value="ECO:0007669"/>
    <property type="project" value="UniProtKB-SubCell"/>
</dbReference>
<keyword evidence="11" id="KW-0249">Electron transport</keyword>
<evidence type="ECO:0000259" key="20">
    <source>
        <dbReference type="Pfam" id="PF00361"/>
    </source>
</evidence>
<evidence type="ECO:0000256" key="9">
    <source>
        <dbReference type="ARBA" id="ARBA00022792"/>
    </source>
</evidence>
<feature type="transmembrane region" description="Helical" evidence="19">
    <location>
        <begin position="291"/>
        <end position="313"/>
    </location>
</feature>
<keyword evidence="16 19" id="KW-0472">Membrane</keyword>
<feature type="transmembrane region" description="Helical" evidence="19">
    <location>
        <begin position="213"/>
        <end position="231"/>
    </location>
</feature>
<dbReference type="RefSeq" id="YP_010178019.1">
    <property type="nucleotide sequence ID" value="NC_058200.1"/>
</dbReference>
<evidence type="ECO:0000256" key="11">
    <source>
        <dbReference type="ARBA" id="ARBA00022982"/>
    </source>
</evidence>
<evidence type="ECO:0000256" key="15">
    <source>
        <dbReference type="ARBA" id="ARBA00023128"/>
    </source>
</evidence>
<evidence type="ECO:0000256" key="2">
    <source>
        <dbReference type="ARBA" id="ARBA00004448"/>
    </source>
</evidence>
<dbReference type="GeneID" id="68222288"/>
<evidence type="ECO:0000256" key="8">
    <source>
        <dbReference type="ARBA" id="ARBA00022692"/>
    </source>
</evidence>
<gene>
    <name evidence="21" type="primary">ND2</name>
</gene>
<evidence type="ECO:0000256" key="14">
    <source>
        <dbReference type="ARBA" id="ARBA00023075"/>
    </source>
</evidence>
<protein>
    <recommendedName>
        <fullName evidence="5">NADH-ubiquinone oxidoreductase chain 2</fullName>
        <ecNumber evidence="4">7.1.1.2</ecNumber>
    </recommendedName>
    <alternativeName>
        <fullName evidence="17">NADH dehydrogenase subunit 2</fullName>
    </alternativeName>
</protein>
<geneLocation type="mitochondrion" evidence="21"/>
<evidence type="ECO:0000256" key="6">
    <source>
        <dbReference type="ARBA" id="ARBA00022448"/>
    </source>
</evidence>
<evidence type="ECO:0000313" key="21">
    <source>
        <dbReference type="EMBL" id="QSZ78250.1"/>
    </source>
</evidence>
<evidence type="ECO:0000256" key="16">
    <source>
        <dbReference type="ARBA" id="ARBA00023136"/>
    </source>
</evidence>
<feature type="domain" description="NADH:quinone oxidoreductase/Mrp antiporter transmembrane" evidence="20">
    <location>
        <begin position="41"/>
        <end position="299"/>
    </location>
</feature>
<keyword evidence="12 19" id="KW-1133">Transmembrane helix</keyword>
<comment type="similarity">
    <text evidence="3">Belongs to the complex I subunit 2 family.</text>
</comment>
<dbReference type="Pfam" id="PF00361">
    <property type="entry name" value="Proton_antipo_M"/>
    <property type="match status" value="1"/>
</dbReference>
<feature type="transmembrane region" description="Helical" evidence="19">
    <location>
        <begin position="102"/>
        <end position="120"/>
    </location>
</feature>
<evidence type="ECO:0000256" key="7">
    <source>
        <dbReference type="ARBA" id="ARBA00022660"/>
    </source>
</evidence>
<organism evidence="21">
    <name type="scientific">Conaspidia wangi</name>
    <dbReference type="NCBI Taxonomy" id="2675281"/>
    <lineage>
        <taxon>Eukaryota</taxon>
        <taxon>Metazoa</taxon>
        <taxon>Ecdysozoa</taxon>
        <taxon>Arthropoda</taxon>
        <taxon>Hexapoda</taxon>
        <taxon>Insecta</taxon>
        <taxon>Pterygota</taxon>
        <taxon>Neoptera</taxon>
        <taxon>Endopterygota</taxon>
        <taxon>Hymenoptera</taxon>
        <taxon>Tenthredinoidea</taxon>
        <taxon>Tenthredinidae</taxon>
        <taxon>Tenthredininae</taxon>
        <taxon>Conaspidia</taxon>
    </lineage>
</organism>
<evidence type="ECO:0000256" key="10">
    <source>
        <dbReference type="ARBA" id="ARBA00022967"/>
    </source>
</evidence>
<keyword evidence="6" id="KW-0813">Transport</keyword>
<keyword evidence="13" id="KW-0520">NAD</keyword>
<evidence type="ECO:0000256" key="5">
    <source>
        <dbReference type="ARBA" id="ARBA00021008"/>
    </source>
</evidence>
<feature type="transmembrane region" description="Helical" evidence="19">
    <location>
        <begin position="163"/>
        <end position="181"/>
    </location>
</feature>
<dbReference type="GO" id="GO:0008137">
    <property type="term" value="F:NADH dehydrogenase (ubiquinone) activity"/>
    <property type="evidence" value="ECO:0007669"/>
    <property type="project" value="UniProtKB-EC"/>
</dbReference>
<dbReference type="InterPro" id="IPR050175">
    <property type="entry name" value="Complex_I_Subunit_2"/>
</dbReference>
<feature type="transmembrane region" description="Helical" evidence="19">
    <location>
        <begin position="252"/>
        <end position="271"/>
    </location>
</feature>
<comment type="subcellular location">
    <subcellularLocation>
        <location evidence="2">Mitochondrion inner membrane</location>
        <topology evidence="2">Multi-pass membrane protein</topology>
    </subcellularLocation>
</comment>
<evidence type="ECO:0000256" key="17">
    <source>
        <dbReference type="ARBA" id="ARBA00031028"/>
    </source>
</evidence>
<dbReference type="PANTHER" id="PTHR46552:SF1">
    <property type="entry name" value="NADH-UBIQUINONE OXIDOREDUCTASE CHAIN 2"/>
    <property type="match status" value="1"/>
</dbReference>
<proteinExistence type="inferred from homology"/>
<evidence type="ECO:0000256" key="3">
    <source>
        <dbReference type="ARBA" id="ARBA00007012"/>
    </source>
</evidence>
<evidence type="ECO:0000256" key="18">
    <source>
        <dbReference type="ARBA" id="ARBA00049551"/>
    </source>
</evidence>
<dbReference type="InterPro" id="IPR001750">
    <property type="entry name" value="ND/Mrp_TM"/>
</dbReference>
<evidence type="ECO:0000256" key="19">
    <source>
        <dbReference type="SAM" id="Phobius"/>
    </source>
</evidence>
<dbReference type="GO" id="GO:0006120">
    <property type="term" value="P:mitochondrial electron transport, NADH to ubiquinone"/>
    <property type="evidence" value="ECO:0007669"/>
    <property type="project" value="TreeGrafter"/>
</dbReference>
<dbReference type="EC" id="7.1.1.2" evidence="4"/>
<comment type="function">
    <text evidence="1">Core subunit of the mitochondrial membrane respiratory chain NADH dehydrogenase (Complex I) that is believed to belong to the minimal assembly required for catalysis. Complex I functions in the transfer of electrons from NADH to the respiratory chain. The immediate electron acceptor for the enzyme is believed to be ubiquinone.</text>
</comment>
<keyword evidence="14" id="KW-0830">Ubiquinone</keyword>
<accession>A0A8E5FHP8</accession>
<reference evidence="21" key="1">
    <citation type="submission" date="2020-12" db="EMBL/GenBank/DDBJ databases">
        <title>The mitochondrial genome of Conaspidia wangi Wei, 2015.</title>
        <authorList>
            <person name="Niu G."/>
            <person name="He X."/>
            <person name="Zeng L."/>
            <person name="Wei M."/>
        </authorList>
    </citation>
    <scope>NUCLEOTIDE SEQUENCE</scope>
</reference>
<feature type="transmembrane region" description="Helical" evidence="19">
    <location>
        <begin position="75"/>
        <end position="96"/>
    </location>
</feature>
<evidence type="ECO:0000256" key="1">
    <source>
        <dbReference type="ARBA" id="ARBA00003257"/>
    </source>
</evidence>
<name>A0A8E5FHP8_9HYME</name>
<evidence type="ECO:0000256" key="13">
    <source>
        <dbReference type="ARBA" id="ARBA00023027"/>
    </source>
</evidence>
<feature type="transmembrane region" description="Helical" evidence="19">
    <location>
        <begin position="21"/>
        <end position="39"/>
    </location>
</feature>
<comment type="catalytic activity">
    <reaction evidence="18">
        <text>a ubiquinone + NADH + 5 H(+)(in) = a ubiquinol + NAD(+) + 4 H(+)(out)</text>
        <dbReference type="Rhea" id="RHEA:29091"/>
        <dbReference type="Rhea" id="RHEA-COMP:9565"/>
        <dbReference type="Rhea" id="RHEA-COMP:9566"/>
        <dbReference type="ChEBI" id="CHEBI:15378"/>
        <dbReference type="ChEBI" id="CHEBI:16389"/>
        <dbReference type="ChEBI" id="CHEBI:17976"/>
        <dbReference type="ChEBI" id="CHEBI:57540"/>
        <dbReference type="ChEBI" id="CHEBI:57945"/>
        <dbReference type="EC" id="7.1.1.2"/>
    </reaction>
</comment>
<evidence type="ECO:0000256" key="12">
    <source>
        <dbReference type="ARBA" id="ARBA00022989"/>
    </source>
</evidence>